<organism evidence="3">
    <name type="scientific">Anisakis simplex</name>
    <name type="common">Herring worm</name>
    <dbReference type="NCBI Taxonomy" id="6269"/>
    <lineage>
        <taxon>Eukaryota</taxon>
        <taxon>Metazoa</taxon>
        <taxon>Ecdysozoa</taxon>
        <taxon>Nematoda</taxon>
        <taxon>Chromadorea</taxon>
        <taxon>Rhabditida</taxon>
        <taxon>Spirurina</taxon>
        <taxon>Ascaridomorpha</taxon>
        <taxon>Ascaridoidea</taxon>
        <taxon>Anisakidae</taxon>
        <taxon>Anisakis</taxon>
        <taxon>Anisakis simplex complex</taxon>
    </lineage>
</organism>
<keyword evidence="2" id="KW-1185">Reference proteome</keyword>
<dbReference type="Proteomes" id="UP000267096">
    <property type="component" value="Unassembled WGS sequence"/>
</dbReference>
<dbReference type="EMBL" id="UYRR01017350">
    <property type="protein sequence ID" value="VDK28879.1"/>
    <property type="molecule type" value="Genomic_DNA"/>
</dbReference>
<proteinExistence type="predicted"/>
<evidence type="ECO:0000313" key="2">
    <source>
        <dbReference type="Proteomes" id="UP000267096"/>
    </source>
</evidence>
<evidence type="ECO:0000313" key="1">
    <source>
        <dbReference type="EMBL" id="VDK28879.1"/>
    </source>
</evidence>
<protein>
    <submittedName>
        <fullName evidence="1 3">Uncharacterized protein</fullName>
    </submittedName>
</protein>
<reference evidence="3" key="1">
    <citation type="submission" date="2017-02" db="UniProtKB">
        <authorList>
            <consortium name="WormBaseParasite"/>
        </authorList>
    </citation>
    <scope>IDENTIFICATION</scope>
</reference>
<evidence type="ECO:0000313" key="3">
    <source>
        <dbReference type="WBParaSite" id="ASIM_0000752401-mRNA-1"/>
    </source>
</evidence>
<dbReference type="AlphaFoldDB" id="A0A0M3JIQ8"/>
<dbReference type="WBParaSite" id="ASIM_0000752401-mRNA-1">
    <property type="protein sequence ID" value="ASIM_0000752401-mRNA-1"/>
    <property type="gene ID" value="ASIM_0000752401"/>
</dbReference>
<name>A0A0M3JIQ8_ANISI</name>
<accession>A0A0M3JIQ8</accession>
<sequence>MTHETVLVHSSNTDIPGGCACTSFGGDLTHSLATKRVADSNQIVDVPHIFGFFAYQCYISSISSFTTTFKAFFIEDYMKLKRLKLGI</sequence>
<reference evidence="1 2" key="2">
    <citation type="submission" date="2018-11" db="EMBL/GenBank/DDBJ databases">
        <authorList>
            <consortium name="Pathogen Informatics"/>
        </authorList>
    </citation>
    <scope>NUCLEOTIDE SEQUENCE [LARGE SCALE GENOMIC DNA]</scope>
</reference>
<gene>
    <name evidence="1" type="ORF">ASIM_LOCUS7290</name>
</gene>